<sequence>IDVIDIYTLVTSTYIHSAPTIETPTEALILNGYLGATPHSPTIAISLPTLELYRRLRLRKPSLSVKAFTKVLCDLYHWPYRRRYCTALASAFDVYLAIHRNIDAQVSKTLGCDSENWRVLNACPPCTYELKDEPELIFRRMIVFDGNNSLSRMAPLGGRQIGDTRLFKSDCYLEPDYINTFASQSNTLPLDDANVDPTSQTHTGEDPGPLNMSLATSACTDNWKAAAADAKKKLWGIFEETGIFASACRHGLILWIGDMVRSGELFKYPLAIISKALETLGSHLLVGYDVGCKLAITIASSLLAQRFNDAEYCMCVDAFHGYTHSYLCQDKNHPNIIKGMGIEDLATMERIFSSSNQLAAAPYSCSECYRSMAIAQVNGLEIRKFQKFKTLIEALRFMIFKGNIPNDESQLTSTGLTCDTKSFVMIHQSSTSQRQRRVPQPAGMFVFHSSYFL</sequence>
<evidence type="ECO:0000313" key="2">
    <source>
        <dbReference type="Proteomes" id="UP000719766"/>
    </source>
</evidence>
<reference evidence="1" key="1">
    <citation type="journal article" date="2020" name="New Phytol.">
        <title>Comparative genomics reveals dynamic genome evolution in host specialist ectomycorrhizal fungi.</title>
        <authorList>
            <person name="Lofgren L.A."/>
            <person name="Nguyen N.H."/>
            <person name="Vilgalys R."/>
            <person name="Ruytinx J."/>
            <person name="Liao H.L."/>
            <person name="Branco S."/>
            <person name="Kuo A."/>
            <person name="LaButti K."/>
            <person name="Lipzen A."/>
            <person name="Andreopoulos W."/>
            <person name="Pangilinan J."/>
            <person name="Riley R."/>
            <person name="Hundley H."/>
            <person name="Na H."/>
            <person name="Barry K."/>
            <person name="Grigoriev I.V."/>
            <person name="Stajich J.E."/>
            <person name="Kennedy P.G."/>
        </authorList>
    </citation>
    <scope>NUCLEOTIDE SEQUENCE</scope>
    <source>
        <strain evidence="1">S12</strain>
    </source>
</reference>
<evidence type="ECO:0008006" key="3">
    <source>
        <dbReference type="Google" id="ProtNLM"/>
    </source>
</evidence>
<proteinExistence type="predicted"/>
<feature type="non-terminal residue" evidence="1">
    <location>
        <position position="1"/>
    </location>
</feature>
<dbReference type="PANTHER" id="PTHR33096:SF1">
    <property type="entry name" value="CXC1-LIKE CYSTEINE CLUSTER ASSOCIATED WITH KDZ TRANSPOSASES DOMAIN-CONTAINING PROTEIN"/>
    <property type="match status" value="1"/>
</dbReference>
<dbReference type="GeneID" id="64592048"/>
<dbReference type="PANTHER" id="PTHR33096">
    <property type="entry name" value="CXC2 DOMAIN-CONTAINING PROTEIN"/>
    <property type="match status" value="1"/>
</dbReference>
<dbReference type="RefSeq" id="XP_041157300.1">
    <property type="nucleotide sequence ID" value="XM_041298284.1"/>
</dbReference>
<dbReference type="Proteomes" id="UP000719766">
    <property type="component" value="Unassembled WGS sequence"/>
</dbReference>
<dbReference type="EMBL" id="JABBWE010000051">
    <property type="protein sequence ID" value="KAG1790328.1"/>
    <property type="molecule type" value="Genomic_DNA"/>
</dbReference>
<name>A0A9P7AIT4_9AGAM</name>
<evidence type="ECO:0000313" key="1">
    <source>
        <dbReference type="EMBL" id="KAG1790328.1"/>
    </source>
</evidence>
<dbReference type="Pfam" id="PF18758">
    <property type="entry name" value="KDZ"/>
    <property type="match status" value="1"/>
</dbReference>
<keyword evidence="2" id="KW-1185">Reference proteome</keyword>
<dbReference type="OrthoDB" id="2505969at2759"/>
<protein>
    <recommendedName>
        <fullName evidence="3">CxC1-like cysteine cluster associated with KDZ transposases domain-containing protein</fullName>
    </recommendedName>
</protein>
<dbReference type="AlphaFoldDB" id="A0A9P7AIT4"/>
<organism evidence="1 2">
    <name type="scientific">Suillus plorans</name>
    <dbReference type="NCBI Taxonomy" id="116603"/>
    <lineage>
        <taxon>Eukaryota</taxon>
        <taxon>Fungi</taxon>
        <taxon>Dikarya</taxon>
        <taxon>Basidiomycota</taxon>
        <taxon>Agaricomycotina</taxon>
        <taxon>Agaricomycetes</taxon>
        <taxon>Agaricomycetidae</taxon>
        <taxon>Boletales</taxon>
        <taxon>Suillineae</taxon>
        <taxon>Suillaceae</taxon>
        <taxon>Suillus</taxon>
    </lineage>
</organism>
<comment type="caution">
    <text evidence="1">The sequence shown here is derived from an EMBL/GenBank/DDBJ whole genome shotgun (WGS) entry which is preliminary data.</text>
</comment>
<gene>
    <name evidence="1" type="ORF">HD556DRAFT_1242477</name>
</gene>
<dbReference type="InterPro" id="IPR040521">
    <property type="entry name" value="KDZ"/>
</dbReference>
<accession>A0A9P7AIT4</accession>